<keyword evidence="2" id="KW-0472">Membrane</keyword>
<evidence type="ECO:0000259" key="3">
    <source>
        <dbReference type="Pfam" id="PF07811"/>
    </source>
</evidence>
<sequence>MITSRTNTVRPGRSSGGSTCQRGLAPATELVIILPALIILLGVIIGGARIWFARSVVTDAAYSGARAASLERDPRSAGTAGRDATGQRLAMRGITCVQTSVDLDVSGFGQPVGRPASVTERIRCQVDLGNLLVPGLPGSMTITGQGSSPIDSYRER</sequence>
<feature type="domain" description="TadE-like" evidence="3">
    <location>
        <begin position="27"/>
        <end position="66"/>
    </location>
</feature>
<comment type="caution">
    <text evidence="4">The sequence shown here is derived from an EMBL/GenBank/DDBJ whole genome shotgun (WGS) entry which is preliminary data.</text>
</comment>
<keyword evidence="2" id="KW-0812">Transmembrane</keyword>
<evidence type="ECO:0000313" key="4">
    <source>
        <dbReference type="EMBL" id="GGL71295.1"/>
    </source>
</evidence>
<dbReference type="RefSeq" id="WP_188896383.1">
    <property type="nucleotide sequence ID" value="NZ_BMMZ01000008.1"/>
</dbReference>
<name>A0A917SD13_9ACTN</name>
<organism evidence="4 5">
    <name type="scientific">Microlunatus endophyticus</name>
    <dbReference type="NCBI Taxonomy" id="1716077"/>
    <lineage>
        <taxon>Bacteria</taxon>
        <taxon>Bacillati</taxon>
        <taxon>Actinomycetota</taxon>
        <taxon>Actinomycetes</taxon>
        <taxon>Propionibacteriales</taxon>
        <taxon>Propionibacteriaceae</taxon>
        <taxon>Microlunatus</taxon>
    </lineage>
</organism>
<dbReference type="EMBL" id="BMMZ01000008">
    <property type="protein sequence ID" value="GGL71295.1"/>
    <property type="molecule type" value="Genomic_DNA"/>
</dbReference>
<dbReference type="Pfam" id="PF07811">
    <property type="entry name" value="TadE"/>
    <property type="match status" value="1"/>
</dbReference>
<evidence type="ECO:0000313" key="5">
    <source>
        <dbReference type="Proteomes" id="UP000613840"/>
    </source>
</evidence>
<gene>
    <name evidence="4" type="ORF">GCM10011575_32100</name>
</gene>
<proteinExistence type="predicted"/>
<dbReference type="Proteomes" id="UP000613840">
    <property type="component" value="Unassembled WGS sequence"/>
</dbReference>
<dbReference type="InterPro" id="IPR012495">
    <property type="entry name" value="TadE-like_dom"/>
</dbReference>
<evidence type="ECO:0000256" key="1">
    <source>
        <dbReference type="SAM" id="MobiDB-lite"/>
    </source>
</evidence>
<reference evidence="4" key="1">
    <citation type="journal article" date="2014" name="Int. J. Syst. Evol. Microbiol.">
        <title>Complete genome sequence of Corynebacterium casei LMG S-19264T (=DSM 44701T), isolated from a smear-ripened cheese.</title>
        <authorList>
            <consortium name="US DOE Joint Genome Institute (JGI-PGF)"/>
            <person name="Walter F."/>
            <person name="Albersmeier A."/>
            <person name="Kalinowski J."/>
            <person name="Ruckert C."/>
        </authorList>
    </citation>
    <scope>NUCLEOTIDE SEQUENCE</scope>
    <source>
        <strain evidence="4">CGMCC 4.7306</strain>
    </source>
</reference>
<keyword evidence="5" id="KW-1185">Reference proteome</keyword>
<keyword evidence="2" id="KW-1133">Transmembrane helix</keyword>
<feature type="region of interest" description="Disordered" evidence="1">
    <location>
        <begin position="1"/>
        <end position="22"/>
    </location>
</feature>
<dbReference type="AlphaFoldDB" id="A0A917SD13"/>
<feature type="transmembrane region" description="Helical" evidence="2">
    <location>
        <begin position="32"/>
        <end position="52"/>
    </location>
</feature>
<reference evidence="4" key="2">
    <citation type="submission" date="2020-09" db="EMBL/GenBank/DDBJ databases">
        <authorList>
            <person name="Sun Q."/>
            <person name="Zhou Y."/>
        </authorList>
    </citation>
    <scope>NUCLEOTIDE SEQUENCE</scope>
    <source>
        <strain evidence="4">CGMCC 4.7306</strain>
    </source>
</reference>
<protein>
    <submittedName>
        <fullName evidence="4">Membrane protein</fullName>
    </submittedName>
</protein>
<accession>A0A917SD13</accession>
<evidence type="ECO:0000256" key="2">
    <source>
        <dbReference type="SAM" id="Phobius"/>
    </source>
</evidence>